<feature type="domain" description="EamA" evidence="3">
    <location>
        <begin position="151"/>
        <end position="282"/>
    </location>
</feature>
<dbReference type="PANTHER" id="PTHR22911:SF137">
    <property type="entry name" value="SOLUTE CARRIER FAMILY 35 MEMBER G2-RELATED"/>
    <property type="match status" value="1"/>
</dbReference>
<dbReference type="EMBL" id="AP017312">
    <property type="protein sequence ID" value="BAU27344.1"/>
    <property type="molecule type" value="Genomic_DNA"/>
</dbReference>
<reference evidence="4 5" key="1">
    <citation type="submission" date="2015-12" db="EMBL/GenBank/DDBJ databases">
        <title>Genome sequence of Aneurinibacillus soli.</title>
        <authorList>
            <person name="Lee J.S."/>
            <person name="Lee K.C."/>
            <person name="Kim K.K."/>
            <person name="Lee B.W."/>
        </authorList>
    </citation>
    <scope>NUCLEOTIDE SEQUENCE [LARGE SCALE GENOMIC DNA]</scope>
    <source>
        <strain evidence="4 5">CB4</strain>
    </source>
</reference>
<dbReference type="InterPro" id="IPR037185">
    <property type="entry name" value="EmrE-like"/>
</dbReference>
<dbReference type="PANTHER" id="PTHR22911">
    <property type="entry name" value="ACYL-MALONYL CONDENSING ENZYME-RELATED"/>
    <property type="match status" value="1"/>
</dbReference>
<dbReference type="OrthoDB" id="3180815at2"/>
<name>A0A0U5AZA7_9BACL</name>
<dbReference type="KEGG" id="asoc:CB4_01518"/>
<evidence type="ECO:0000256" key="2">
    <source>
        <dbReference type="ARBA" id="ARBA00007362"/>
    </source>
</evidence>
<dbReference type="RefSeq" id="WP_096464598.1">
    <property type="nucleotide sequence ID" value="NZ_AP017312.1"/>
</dbReference>
<gene>
    <name evidence="4" type="ORF">CB4_01518</name>
</gene>
<evidence type="ECO:0000256" key="1">
    <source>
        <dbReference type="ARBA" id="ARBA00004127"/>
    </source>
</evidence>
<dbReference type="AlphaFoldDB" id="A0A0U5AZA7"/>
<comment type="similarity">
    <text evidence="2">Belongs to the EamA transporter family.</text>
</comment>
<evidence type="ECO:0000313" key="4">
    <source>
        <dbReference type="EMBL" id="BAU27344.1"/>
    </source>
</evidence>
<dbReference type="Proteomes" id="UP000217696">
    <property type="component" value="Chromosome"/>
</dbReference>
<evidence type="ECO:0000259" key="3">
    <source>
        <dbReference type="Pfam" id="PF00892"/>
    </source>
</evidence>
<protein>
    <submittedName>
        <fullName evidence="4">EamA-like transporter family protein</fullName>
    </submittedName>
</protein>
<organism evidence="4 5">
    <name type="scientific">Aneurinibacillus soli</name>
    <dbReference type="NCBI Taxonomy" id="1500254"/>
    <lineage>
        <taxon>Bacteria</taxon>
        <taxon>Bacillati</taxon>
        <taxon>Bacillota</taxon>
        <taxon>Bacilli</taxon>
        <taxon>Bacillales</taxon>
        <taxon>Paenibacillaceae</taxon>
        <taxon>Aneurinibacillus group</taxon>
        <taxon>Aneurinibacillus</taxon>
    </lineage>
</organism>
<keyword evidence="5" id="KW-1185">Reference proteome</keyword>
<sequence length="299" mass="31849">MSYFRSVLLVFAASCSYGVLSTFVKFAYAEGFGPGDVSGSQMFLGMLIMWGIALTVGKFQLSAKQWGLLVVAGTTSGLTGLFYYRALQYIPASLAIILLFQFTWMGVLIELIIEKRKLGVSRLVALVFLFGGTVLASGIVEEGLQKLSLAGTVLGLLSAVMYALFIIASGKAAPEVNPYWRAAIMLIGSVAITFAISPPHFLVNGALADGLWRWGILLALFGAIIPPLFFAIGVPRIGSGLASILGAAELPTAVLMSRFVLGEHVGGLQWIGVIVILAGIIVPEWLAVRRTKETSRTAS</sequence>
<dbReference type="GO" id="GO:0016020">
    <property type="term" value="C:membrane"/>
    <property type="evidence" value="ECO:0007669"/>
    <property type="project" value="InterPro"/>
</dbReference>
<accession>A0A0U5AZA7</accession>
<evidence type="ECO:0000313" key="5">
    <source>
        <dbReference type="Proteomes" id="UP000217696"/>
    </source>
</evidence>
<dbReference type="InterPro" id="IPR000620">
    <property type="entry name" value="EamA_dom"/>
</dbReference>
<comment type="subcellular location">
    <subcellularLocation>
        <location evidence="1">Endomembrane system</location>
        <topology evidence="1">Multi-pass membrane protein</topology>
    </subcellularLocation>
</comment>
<proteinExistence type="inferred from homology"/>
<dbReference type="SUPFAM" id="SSF103481">
    <property type="entry name" value="Multidrug resistance efflux transporter EmrE"/>
    <property type="match status" value="2"/>
</dbReference>
<feature type="domain" description="EamA" evidence="3">
    <location>
        <begin position="6"/>
        <end position="137"/>
    </location>
</feature>
<dbReference type="Pfam" id="PF00892">
    <property type="entry name" value="EamA"/>
    <property type="match status" value="2"/>
</dbReference>